<dbReference type="VEuPathDB" id="FungiDB:CC1G_01534"/>
<protein>
    <submittedName>
        <fullName evidence="4">ICS</fullName>
    </submittedName>
</protein>
<dbReference type="KEGG" id="cci:CC1G_01534"/>
<dbReference type="InterPro" id="IPR051414">
    <property type="entry name" value="Adenylate-forming_Reductase"/>
</dbReference>
<comment type="caution">
    <text evidence="4">The sequence shown here is derived from an EMBL/GenBank/DDBJ whole genome shotgun (WGS) entry which is preliminary data.</text>
</comment>
<evidence type="ECO:0000256" key="1">
    <source>
        <dbReference type="ARBA" id="ARBA00022450"/>
    </source>
</evidence>
<evidence type="ECO:0000313" key="4">
    <source>
        <dbReference type="EMBL" id="EAU87887.2"/>
    </source>
</evidence>
<dbReference type="InterPro" id="IPR013120">
    <property type="entry name" value="FAR_NAD-bd"/>
</dbReference>
<dbReference type="InterPro" id="IPR042099">
    <property type="entry name" value="ANL_N_sf"/>
</dbReference>
<dbReference type="OrthoDB" id="429813at2759"/>
<dbReference type="SUPFAM" id="SSF51735">
    <property type="entry name" value="NAD(P)-binding Rossmann-fold domains"/>
    <property type="match status" value="1"/>
</dbReference>
<evidence type="ECO:0000259" key="3">
    <source>
        <dbReference type="Pfam" id="PF07993"/>
    </source>
</evidence>
<dbReference type="SUPFAM" id="SSF56801">
    <property type="entry name" value="Acetyl-CoA synthetase-like"/>
    <property type="match status" value="1"/>
</dbReference>
<dbReference type="Pfam" id="PF23562">
    <property type="entry name" value="AMP-binding_C_3"/>
    <property type="match status" value="1"/>
</dbReference>
<proteinExistence type="predicted"/>
<dbReference type="RefSeq" id="XP_001833857.2">
    <property type="nucleotide sequence ID" value="XM_001833805.2"/>
</dbReference>
<dbReference type="STRING" id="240176.A8NHY2"/>
<dbReference type="AlphaFoldDB" id="A8NHY2"/>
<keyword evidence="2" id="KW-0597">Phosphoprotein</keyword>
<evidence type="ECO:0000313" key="5">
    <source>
        <dbReference type="Proteomes" id="UP000001861"/>
    </source>
</evidence>
<dbReference type="PANTHER" id="PTHR43439">
    <property type="entry name" value="PHENYLACETATE-COENZYME A LIGASE"/>
    <property type="match status" value="1"/>
</dbReference>
<keyword evidence="1" id="KW-0596">Phosphopantetheine</keyword>
<dbReference type="HOGENOM" id="CLU_002220_1_0_1"/>
<dbReference type="OMA" id="PGYWKIY"/>
<dbReference type="Gene3D" id="3.40.50.720">
    <property type="entry name" value="NAD(P)-binding Rossmann-like Domain"/>
    <property type="match status" value="1"/>
</dbReference>
<evidence type="ECO:0000256" key="2">
    <source>
        <dbReference type="ARBA" id="ARBA00022553"/>
    </source>
</evidence>
<dbReference type="Proteomes" id="UP000001861">
    <property type="component" value="Unassembled WGS sequence"/>
</dbReference>
<dbReference type="InterPro" id="IPR020845">
    <property type="entry name" value="AMP-binding_CS"/>
</dbReference>
<dbReference type="Pfam" id="PF07993">
    <property type="entry name" value="NAD_binding_4"/>
    <property type="match status" value="1"/>
</dbReference>
<dbReference type="eggNOG" id="KOG1178">
    <property type="taxonomic scope" value="Eukaryota"/>
</dbReference>
<dbReference type="GeneID" id="6010361"/>
<sequence>MIGRSLWGSSICHTMGLENRIPVENLPQSQALDSATFRPPPLDGSLEAAELYDWHRSNNTEHTLFVYSQQDGNIRTIRWPEAVDAIHVGAKFVRKVTNWVPGMTETPVVGMVVASAPEERPRLVQMPLFEELYGQPPVDPQDVVYEKRGLDSRIAYLHSSGSTSFPKPIPFSSRRFIEIALATECDVVVSVPSVIEAWSSNSEYVEWLATRTGVMFAGGALSKSAGDYLVSKGVRTMNLYGTTETGGISKVVPDDDTEWEYFRLSEAVVPELDPQGDGTYELILMPGPVSNLILSNTTVRGIPAYATSDLLIPHPTKPHLYKIYGRKDDQIIHSTGEKTNPTPLEAILNHDTRIKSAVLFGTGRFQVGVLIDPEPGLLPAGDERALEEFKSAIWPSIQKMNEYAPQHSRLFKEMIILSKPSKPFTYTAKGTARRQAVIRDYQEEIDELYEATGSSSLLSVEVELPVVWSYGNTLDLQATNIRNVLLRGLRDGAKVDTLSLGKGNLVYTAPTISSLADLMMRTIDHKPLPPSVNSSLSTRVEKMMQMADHYSHFSPSESVAALPLHLTQPRGQTAGRVVLLTGTTGALGSYILEVLLKDKSVGKVYALNRRRRSSSATTILDRQKKVFQEKGLDVAILDAASGRLELLEGELSRPDFGLSKDVLGEVVSSVTTIIHNAWPVDFKFSLKSFEPMIKGLGNLISFSLASPLRPTVLFASTFAVLQNATPSPTPYQEVEIPPEYAIGTGYTESKWVAEELLSRASRDMGLRSLVVRVGQITGGNNGTWKPEEWFPSLVMSSPDVGSFPDCDKNCSNTF</sequence>
<name>A8NHY2_COPC7</name>
<reference evidence="4 5" key="1">
    <citation type="journal article" date="2010" name="Proc. Natl. Acad. Sci. U.S.A.">
        <title>Insights into evolution of multicellular fungi from the assembled chromosomes of the mushroom Coprinopsis cinerea (Coprinus cinereus).</title>
        <authorList>
            <person name="Stajich J.E."/>
            <person name="Wilke S.K."/>
            <person name="Ahren D."/>
            <person name="Au C.H."/>
            <person name="Birren B.W."/>
            <person name="Borodovsky M."/>
            <person name="Burns C."/>
            <person name="Canback B."/>
            <person name="Casselton L.A."/>
            <person name="Cheng C.K."/>
            <person name="Deng J."/>
            <person name="Dietrich F.S."/>
            <person name="Fargo D.C."/>
            <person name="Farman M.L."/>
            <person name="Gathman A.C."/>
            <person name="Goldberg J."/>
            <person name="Guigo R."/>
            <person name="Hoegger P.J."/>
            <person name="Hooker J.B."/>
            <person name="Huggins A."/>
            <person name="James T.Y."/>
            <person name="Kamada T."/>
            <person name="Kilaru S."/>
            <person name="Kodira C."/>
            <person name="Kues U."/>
            <person name="Kupfer D."/>
            <person name="Kwan H.S."/>
            <person name="Lomsadze A."/>
            <person name="Li W."/>
            <person name="Lilly W.W."/>
            <person name="Ma L.J."/>
            <person name="Mackey A.J."/>
            <person name="Manning G."/>
            <person name="Martin F."/>
            <person name="Muraguchi H."/>
            <person name="Natvig D.O."/>
            <person name="Palmerini H."/>
            <person name="Ramesh M.A."/>
            <person name="Rehmeyer C.J."/>
            <person name="Roe B.A."/>
            <person name="Shenoy N."/>
            <person name="Stanke M."/>
            <person name="Ter-Hovhannisyan V."/>
            <person name="Tunlid A."/>
            <person name="Velagapudi R."/>
            <person name="Vision T.J."/>
            <person name="Zeng Q."/>
            <person name="Zolan M.E."/>
            <person name="Pukkila P.J."/>
        </authorList>
    </citation>
    <scope>NUCLEOTIDE SEQUENCE [LARGE SCALE GENOMIC DNA]</scope>
    <source>
        <strain evidence="5">Okayama-7 / 130 / ATCC MYA-4618 / FGSC 9003</strain>
    </source>
</reference>
<organism evidence="4 5">
    <name type="scientific">Coprinopsis cinerea (strain Okayama-7 / 130 / ATCC MYA-4618 / FGSC 9003)</name>
    <name type="common">Inky cap fungus</name>
    <name type="synonym">Hormographiella aspergillata</name>
    <dbReference type="NCBI Taxonomy" id="240176"/>
    <lineage>
        <taxon>Eukaryota</taxon>
        <taxon>Fungi</taxon>
        <taxon>Dikarya</taxon>
        <taxon>Basidiomycota</taxon>
        <taxon>Agaricomycotina</taxon>
        <taxon>Agaricomycetes</taxon>
        <taxon>Agaricomycetidae</taxon>
        <taxon>Agaricales</taxon>
        <taxon>Agaricineae</taxon>
        <taxon>Psathyrellaceae</taxon>
        <taxon>Coprinopsis</taxon>
    </lineage>
</organism>
<dbReference type="InterPro" id="IPR036291">
    <property type="entry name" value="NAD(P)-bd_dom_sf"/>
</dbReference>
<feature type="domain" description="Thioester reductase (TE)" evidence="3">
    <location>
        <begin position="580"/>
        <end position="809"/>
    </location>
</feature>
<dbReference type="InParanoid" id="A8NHY2"/>
<gene>
    <name evidence="4" type="ORF">CC1G_01534</name>
</gene>
<dbReference type="Gene3D" id="3.40.50.12780">
    <property type="entry name" value="N-terminal domain of ligase-like"/>
    <property type="match status" value="1"/>
</dbReference>
<accession>A8NHY2</accession>
<dbReference type="EMBL" id="AACS02000010">
    <property type="protein sequence ID" value="EAU87887.2"/>
    <property type="molecule type" value="Genomic_DNA"/>
</dbReference>
<dbReference type="PROSITE" id="PS00455">
    <property type="entry name" value="AMP_BINDING"/>
    <property type="match status" value="1"/>
</dbReference>
<keyword evidence="5" id="KW-1185">Reference proteome</keyword>
<dbReference type="PANTHER" id="PTHR43439:SF2">
    <property type="entry name" value="ENZYME, PUTATIVE (JCVI)-RELATED"/>
    <property type="match status" value="1"/>
</dbReference>